<organism evidence="3 4">
    <name type="scientific">Mucilaginibacter conchicola</name>
    <dbReference type="NCBI Taxonomy" id="2303333"/>
    <lineage>
        <taxon>Bacteria</taxon>
        <taxon>Pseudomonadati</taxon>
        <taxon>Bacteroidota</taxon>
        <taxon>Sphingobacteriia</taxon>
        <taxon>Sphingobacteriales</taxon>
        <taxon>Sphingobacteriaceae</taxon>
        <taxon>Mucilaginibacter</taxon>
    </lineage>
</organism>
<gene>
    <name evidence="3" type="ORF">D0C36_13765</name>
</gene>
<dbReference type="RefSeq" id="WP_117392199.1">
    <property type="nucleotide sequence ID" value="NZ_QWDC01000002.1"/>
</dbReference>
<dbReference type="Proteomes" id="UP000264217">
    <property type="component" value="Unassembled WGS sequence"/>
</dbReference>
<keyword evidence="1" id="KW-0732">Signal</keyword>
<comment type="caution">
    <text evidence="3">The sequence shown here is derived from an EMBL/GenBank/DDBJ whole genome shotgun (WGS) entry which is preliminary data.</text>
</comment>
<dbReference type="InterPro" id="IPR034660">
    <property type="entry name" value="DinB/YfiT-like"/>
</dbReference>
<sequence>MKTTGILLIALSIITYKSNAQATLTTTERDYAIRSLAETEAGVFASVKDLSEAQLKFKASADKWSVEECVKHIATAEKALWAMVEESLKKPANPDKRAEIKFTDADLVKAVEDRSHRSKTFAALEPANSNYDSAAEALANFKQNRDKLIAFVKNTQDDLRNHVSVLPIGTYDAYQFILLISAHSNRHTQQIDGVKANARFPKK</sequence>
<accession>A0A372NT87</accession>
<feature type="signal peptide" evidence="1">
    <location>
        <begin position="1"/>
        <end position="22"/>
    </location>
</feature>
<dbReference type="Gene3D" id="1.20.120.450">
    <property type="entry name" value="dinb family like domain"/>
    <property type="match status" value="1"/>
</dbReference>
<dbReference type="SUPFAM" id="SSF109854">
    <property type="entry name" value="DinB/YfiT-like putative metalloenzymes"/>
    <property type="match status" value="1"/>
</dbReference>
<name>A0A372NT87_9SPHI</name>
<keyword evidence="4" id="KW-1185">Reference proteome</keyword>
<dbReference type="OrthoDB" id="9807923at2"/>
<reference evidence="3 4" key="1">
    <citation type="submission" date="2018-08" db="EMBL/GenBank/DDBJ databases">
        <title>Mucilaginibacter sp. MYSH2.</title>
        <authorList>
            <person name="Seo T."/>
        </authorList>
    </citation>
    <scope>NUCLEOTIDE SEQUENCE [LARGE SCALE GENOMIC DNA]</scope>
    <source>
        <strain evidence="3 4">MYSH2</strain>
    </source>
</reference>
<proteinExistence type="predicted"/>
<evidence type="ECO:0000313" key="3">
    <source>
        <dbReference type="EMBL" id="RFZ92490.1"/>
    </source>
</evidence>
<evidence type="ECO:0000256" key="1">
    <source>
        <dbReference type="SAM" id="SignalP"/>
    </source>
</evidence>
<dbReference type="InterPro" id="IPR024775">
    <property type="entry name" value="DinB-like"/>
</dbReference>
<feature type="chain" id="PRO_5016968544" evidence="1">
    <location>
        <begin position="23"/>
        <end position="203"/>
    </location>
</feature>
<dbReference type="AlphaFoldDB" id="A0A372NT87"/>
<dbReference type="Pfam" id="PF12867">
    <property type="entry name" value="DinB_2"/>
    <property type="match status" value="1"/>
</dbReference>
<protein>
    <submittedName>
        <fullName evidence="3">DinB family protein</fullName>
    </submittedName>
</protein>
<feature type="domain" description="DinB-like" evidence="2">
    <location>
        <begin position="38"/>
        <end position="191"/>
    </location>
</feature>
<evidence type="ECO:0000313" key="4">
    <source>
        <dbReference type="Proteomes" id="UP000264217"/>
    </source>
</evidence>
<dbReference type="EMBL" id="QWDC01000002">
    <property type="protein sequence ID" value="RFZ92490.1"/>
    <property type="molecule type" value="Genomic_DNA"/>
</dbReference>
<evidence type="ECO:0000259" key="2">
    <source>
        <dbReference type="Pfam" id="PF12867"/>
    </source>
</evidence>